<gene>
    <name evidence="10" type="ORF">CMV_028101</name>
</gene>
<dbReference type="GO" id="GO:0005384">
    <property type="term" value="F:manganese ion transmembrane transporter activity"/>
    <property type="evidence" value="ECO:0007669"/>
    <property type="project" value="InterPro"/>
</dbReference>
<dbReference type="Proteomes" id="UP000737018">
    <property type="component" value="Unassembled WGS sequence"/>
</dbReference>
<reference evidence="10" key="1">
    <citation type="submission" date="2020-03" db="EMBL/GenBank/DDBJ databases">
        <title>Castanea mollissima Vanexum genome sequencing.</title>
        <authorList>
            <person name="Staton M."/>
        </authorList>
    </citation>
    <scope>NUCLEOTIDE SEQUENCE</scope>
    <source>
        <tissue evidence="10">Leaf</tissue>
    </source>
</reference>
<dbReference type="PANTHER" id="PTHR31851">
    <property type="entry name" value="FE(2+)/MN(2+) TRANSPORTER PCL1"/>
    <property type="match status" value="1"/>
</dbReference>
<evidence type="ECO:0000313" key="10">
    <source>
        <dbReference type="EMBL" id="KAF3945534.1"/>
    </source>
</evidence>
<feature type="transmembrane region" description="Helical" evidence="9">
    <location>
        <begin position="119"/>
        <end position="137"/>
    </location>
</feature>
<dbReference type="AlphaFoldDB" id="A0A8J4QEC4"/>
<comment type="caution">
    <text evidence="10">The sequence shown here is derived from an EMBL/GenBank/DDBJ whole genome shotgun (WGS) entry which is preliminary data.</text>
</comment>
<dbReference type="InterPro" id="IPR008217">
    <property type="entry name" value="Ccc1_fam"/>
</dbReference>
<keyword evidence="11" id="KW-1185">Reference proteome</keyword>
<keyword evidence="9" id="KW-0813">Transport</keyword>
<dbReference type="GO" id="GO:0005381">
    <property type="term" value="F:iron ion transmembrane transporter activity"/>
    <property type="evidence" value="ECO:0007669"/>
    <property type="project" value="UniProtKB-UniRule"/>
</dbReference>
<keyword evidence="4 9" id="KW-0926">Vacuole</keyword>
<evidence type="ECO:0000256" key="8">
    <source>
        <dbReference type="ARBA" id="ARBA00044464"/>
    </source>
</evidence>
<proteinExistence type="inferred from homology"/>
<sequence>MIFNGVAGLVAGACSMAVGEFVSVHSQYYIEKAQMKKECSIENMGVKELDAEKEKLPNSWYGASVDSALSFSVGAWVPLIGSIFVKDYAVWVGLIIAVVSFALLMFGGLGFFLGKRPPIVKLLMGIWMAIGVTYGLIKLVGFAGF</sequence>
<evidence type="ECO:0000256" key="6">
    <source>
        <dbReference type="ARBA" id="ARBA00022989"/>
    </source>
</evidence>
<evidence type="ECO:0000256" key="3">
    <source>
        <dbReference type="ARBA" id="ARBA00022496"/>
    </source>
</evidence>
<name>A0A8J4QEC4_9ROSI</name>
<dbReference type="GO" id="GO:0005774">
    <property type="term" value="C:vacuolar membrane"/>
    <property type="evidence" value="ECO:0007669"/>
    <property type="project" value="UniProtKB-SubCell"/>
</dbReference>
<feature type="transmembrane region" description="Helical" evidence="9">
    <location>
        <begin position="88"/>
        <end position="113"/>
    </location>
</feature>
<keyword evidence="7 9" id="KW-0472">Membrane</keyword>
<comment type="function">
    <text evidence="9">Vacuolar Fe(2+) uptake transporter.</text>
</comment>
<evidence type="ECO:0000256" key="1">
    <source>
        <dbReference type="ARBA" id="ARBA00004128"/>
    </source>
</evidence>
<evidence type="ECO:0000256" key="2">
    <source>
        <dbReference type="ARBA" id="ARBA00007049"/>
    </source>
</evidence>
<evidence type="ECO:0000256" key="9">
    <source>
        <dbReference type="RuleBase" id="RU369115"/>
    </source>
</evidence>
<accession>A0A8J4QEC4</accession>
<evidence type="ECO:0000256" key="7">
    <source>
        <dbReference type="ARBA" id="ARBA00023136"/>
    </source>
</evidence>
<comment type="subcellular location">
    <subcellularLocation>
        <location evidence="1 9">Vacuole membrane</location>
        <topology evidence="1 9">Multi-pass membrane protein</topology>
    </subcellularLocation>
</comment>
<keyword evidence="5 9" id="KW-0812">Transmembrane</keyword>
<dbReference type="GO" id="GO:0140315">
    <property type="term" value="F:iron ion sequestering activity"/>
    <property type="evidence" value="ECO:0007669"/>
    <property type="project" value="UniProtKB-UniRule"/>
</dbReference>
<dbReference type="Pfam" id="PF01988">
    <property type="entry name" value="VIT1"/>
    <property type="match status" value="2"/>
</dbReference>
<keyword evidence="9" id="KW-0406">Ion transport</keyword>
<protein>
    <recommendedName>
        <fullName evidence="9">Vacuolar iron transporter</fullName>
    </recommendedName>
</protein>
<comment type="catalytic activity">
    <reaction evidence="8">
        <text>Fe(2+)(in) = Fe(2+)(out)</text>
        <dbReference type="Rhea" id="RHEA:28486"/>
        <dbReference type="ChEBI" id="CHEBI:29033"/>
    </reaction>
    <physiologicalReaction direction="left-to-right" evidence="8">
        <dbReference type="Rhea" id="RHEA:28487"/>
    </physiologicalReaction>
</comment>
<comment type="caution">
    <text evidence="9">Lacks conserved residue(s) required for the propagation of feature annotation.</text>
</comment>
<feature type="transmembrane region" description="Helical" evidence="9">
    <location>
        <begin position="60"/>
        <end position="81"/>
    </location>
</feature>
<dbReference type="EMBL" id="JRKL02012317">
    <property type="protein sequence ID" value="KAF3945534.1"/>
    <property type="molecule type" value="Genomic_DNA"/>
</dbReference>
<keyword evidence="6 9" id="KW-1133">Transmembrane helix</keyword>
<keyword evidence="3" id="KW-0408">Iron</keyword>
<evidence type="ECO:0000313" key="11">
    <source>
        <dbReference type="Proteomes" id="UP000737018"/>
    </source>
</evidence>
<evidence type="ECO:0000256" key="5">
    <source>
        <dbReference type="ARBA" id="ARBA00022692"/>
    </source>
</evidence>
<dbReference type="GO" id="GO:0030026">
    <property type="term" value="P:intracellular manganese ion homeostasis"/>
    <property type="evidence" value="ECO:0007669"/>
    <property type="project" value="InterPro"/>
</dbReference>
<dbReference type="OrthoDB" id="73465at2759"/>
<comment type="similarity">
    <text evidence="2 9">Belongs to the CCC1 family.</text>
</comment>
<organism evidence="10 11">
    <name type="scientific">Castanea mollissima</name>
    <name type="common">Chinese chestnut</name>
    <dbReference type="NCBI Taxonomy" id="60419"/>
    <lineage>
        <taxon>Eukaryota</taxon>
        <taxon>Viridiplantae</taxon>
        <taxon>Streptophyta</taxon>
        <taxon>Embryophyta</taxon>
        <taxon>Tracheophyta</taxon>
        <taxon>Spermatophyta</taxon>
        <taxon>Magnoliopsida</taxon>
        <taxon>eudicotyledons</taxon>
        <taxon>Gunneridae</taxon>
        <taxon>Pentapetalae</taxon>
        <taxon>rosids</taxon>
        <taxon>fabids</taxon>
        <taxon>Fagales</taxon>
        <taxon>Fagaceae</taxon>
        <taxon>Castanea</taxon>
    </lineage>
</organism>
<evidence type="ECO:0000256" key="4">
    <source>
        <dbReference type="ARBA" id="ARBA00022554"/>
    </source>
</evidence>
<keyword evidence="3" id="KW-0410">Iron transport</keyword>